<dbReference type="RefSeq" id="WP_101918368.1">
    <property type="nucleotide sequence ID" value="NZ_JAJGWS010000004.1"/>
</dbReference>
<keyword evidence="2" id="KW-1185">Reference proteome</keyword>
<proteinExistence type="predicted"/>
<dbReference type="Proteomes" id="UP000234211">
    <property type="component" value="Unassembled WGS sequence"/>
</dbReference>
<evidence type="ECO:0000313" key="2">
    <source>
        <dbReference type="Proteomes" id="UP000234211"/>
    </source>
</evidence>
<dbReference type="Pfam" id="PF14092">
    <property type="entry name" value="DUF4270"/>
    <property type="match status" value="1"/>
</dbReference>
<reference evidence="2" key="1">
    <citation type="submission" date="2017-11" db="EMBL/GenBank/DDBJ databases">
        <authorList>
            <person name="Duchaud E."/>
        </authorList>
    </citation>
    <scope>NUCLEOTIDE SEQUENCE [LARGE SCALE GENOMIC DNA]</scope>
    <source>
        <strain evidence="2">Tenacibaculum sp. TNO020</strain>
    </source>
</reference>
<evidence type="ECO:0000313" key="1">
    <source>
        <dbReference type="EMBL" id="SOS75737.1"/>
    </source>
</evidence>
<accession>A0A2H1YKT1</accession>
<dbReference type="OrthoDB" id="1466062at2"/>
<sequence>MIRKIGILGISLLCLATIISCEKDFNEIGGQVVDNTKFETGELLIDVTINPVDITHVSADNIGTGTATVNQYLLGVYNNKDKNYKGITASIVSQLNLLTNPKTADTQTARKTGEIDSVFVLDKVLLKLPYIATNITSQNDAKPTFQLENVLGTTNTPTSLKVFRNETYLNSLDPKNPANQNSFQSDASYLTSDLLNENPAFSFIPNPIDTVFKITRHYSDGRTFKSDVKLANKAPFIAIPLDKKKMKTLFWDKFQNKEFSSNANFKDYFRGLVLEASGNDGALIPLNLLGTNASATLDFHYTITRFEKKEGQNDLIYKDTVPSTYSFALSGVSNSIYKMTPAQKETPKNNIAIQGTAGKMGQINTIDASKLNELRANNWLINDASLTFYVNQNIDSNIEEVPERLFLYQENANKKASQISDAYKDTNNFGGFLELSEDKKPEKYTFKITTYIAELLKATTTDIAPLFLKVYNNPTDNAIKNKALDIVVKDYNWNPRGVTLLDGNKTVNGAKRAVLKISYSKEK</sequence>
<dbReference type="InterPro" id="IPR025366">
    <property type="entry name" value="DUF4270"/>
</dbReference>
<organism evidence="1 2">
    <name type="scientific">Tenacibaculum piscium</name>
    <dbReference type="NCBI Taxonomy" id="1458515"/>
    <lineage>
        <taxon>Bacteria</taxon>
        <taxon>Pseudomonadati</taxon>
        <taxon>Bacteroidota</taxon>
        <taxon>Flavobacteriia</taxon>
        <taxon>Flavobacteriales</taxon>
        <taxon>Flavobacteriaceae</taxon>
        <taxon>Tenacibaculum</taxon>
    </lineage>
</organism>
<evidence type="ECO:0008006" key="3">
    <source>
        <dbReference type="Google" id="ProtNLM"/>
    </source>
</evidence>
<dbReference type="AlphaFoldDB" id="A0A2H1YKT1"/>
<gene>
    <name evidence="1" type="ORF">TNO020_70044</name>
</gene>
<dbReference type="EMBL" id="OENF01000042">
    <property type="protein sequence ID" value="SOS75737.1"/>
    <property type="molecule type" value="Genomic_DNA"/>
</dbReference>
<dbReference type="PROSITE" id="PS51257">
    <property type="entry name" value="PROKAR_LIPOPROTEIN"/>
    <property type="match status" value="1"/>
</dbReference>
<protein>
    <recommendedName>
        <fullName evidence="3">Lipoprotein</fullName>
    </recommendedName>
</protein>
<name>A0A2H1YKT1_9FLAO</name>